<protein>
    <recommendedName>
        <fullName evidence="2">Oxidoreductase N-terminal domain-containing protein</fullName>
    </recommendedName>
</protein>
<keyword evidence="4" id="KW-1185">Reference proteome</keyword>
<feature type="domain" description="Oxidoreductase N-terminal" evidence="2">
    <location>
        <begin position="9"/>
        <end position="63"/>
    </location>
</feature>
<sequence>MHWAIMRETKGHYAASFEVGKPLSGGAVALVRASKAEGFAPGDAIVGRGAPWSTFAVLDAKVLQGFKVIPKQLLGKLPVSYFLGTLGAHFSPTMQHGPAPPPPARGRARPRRVHAVLSKQ</sequence>
<dbReference type="InterPro" id="IPR011032">
    <property type="entry name" value="GroES-like_sf"/>
</dbReference>
<dbReference type="EMBL" id="KK102046">
    <property type="protein sequence ID" value="KIY98840.1"/>
    <property type="molecule type" value="Genomic_DNA"/>
</dbReference>
<reference evidence="3 4" key="1">
    <citation type="journal article" date="2013" name="BMC Genomics">
        <title>Reconstruction of the lipid metabolism for the microalga Monoraphidium neglectum from its genome sequence reveals characteristics suitable for biofuel production.</title>
        <authorList>
            <person name="Bogen C."/>
            <person name="Al-Dilaimi A."/>
            <person name="Albersmeier A."/>
            <person name="Wichmann J."/>
            <person name="Grundmann M."/>
            <person name="Rupp O."/>
            <person name="Lauersen K.J."/>
            <person name="Blifernez-Klassen O."/>
            <person name="Kalinowski J."/>
            <person name="Goesmann A."/>
            <person name="Mussgnug J.H."/>
            <person name="Kruse O."/>
        </authorList>
    </citation>
    <scope>NUCLEOTIDE SEQUENCE [LARGE SCALE GENOMIC DNA]</scope>
    <source>
        <strain evidence="3 4">SAG 48.87</strain>
    </source>
</reference>
<gene>
    <name evidence="3" type="ORF">MNEG_9125</name>
</gene>
<proteinExistence type="predicted"/>
<organism evidence="3 4">
    <name type="scientific">Monoraphidium neglectum</name>
    <dbReference type="NCBI Taxonomy" id="145388"/>
    <lineage>
        <taxon>Eukaryota</taxon>
        <taxon>Viridiplantae</taxon>
        <taxon>Chlorophyta</taxon>
        <taxon>core chlorophytes</taxon>
        <taxon>Chlorophyceae</taxon>
        <taxon>CS clade</taxon>
        <taxon>Sphaeropleales</taxon>
        <taxon>Selenastraceae</taxon>
        <taxon>Monoraphidium</taxon>
    </lineage>
</organism>
<feature type="region of interest" description="Disordered" evidence="1">
    <location>
        <begin position="92"/>
        <end position="120"/>
    </location>
</feature>
<dbReference type="Gene3D" id="3.90.180.10">
    <property type="entry name" value="Medium-chain alcohol dehydrogenases, catalytic domain"/>
    <property type="match status" value="1"/>
</dbReference>
<accession>A0A0D2MX72</accession>
<dbReference type="KEGG" id="mng:MNEG_9125"/>
<dbReference type="InterPro" id="IPR041694">
    <property type="entry name" value="ADH_N_2"/>
</dbReference>
<dbReference type="RefSeq" id="XP_013897860.1">
    <property type="nucleotide sequence ID" value="XM_014042406.1"/>
</dbReference>
<evidence type="ECO:0000313" key="4">
    <source>
        <dbReference type="Proteomes" id="UP000054498"/>
    </source>
</evidence>
<dbReference type="Pfam" id="PF16884">
    <property type="entry name" value="ADH_N_2"/>
    <property type="match status" value="1"/>
</dbReference>
<dbReference type="GeneID" id="25742000"/>
<evidence type="ECO:0000259" key="2">
    <source>
        <dbReference type="Pfam" id="PF16884"/>
    </source>
</evidence>
<dbReference type="AlphaFoldDB" id="A0A0D2MX72"/>
<name>A0A0D2MX72_9CHLO</name>
<evidence type="ECO:0000313" key="3">
    <source>
        <dbReference type="EMBL" id="KIY98840.1"/>
    </source>
</evidence>
<dbReference type="SUPFAM" id="SSF50129">
    <property type="entry name" value="GroES-like"/>
    <property type="match status" value="1"/>
</dbReference>
<evidence type="ECO:0000256" key="1">
    <source>
        <dbReference type="SAM" id="MobiDB-lite"/>
    </source>
</evidence>
<dbReference type="Proteomes" id="UP000054498">
    <property type="component" value="Unassembled WGS sequence"/>
</dbReference>